<dbReference type="EMBL" id="JAHRVA010000007">
    <property type="protein sequence ID" value="MBV2144848.1"/>
    <property type="molecule type" value="Genomic_DNA"/>
</dbReference>
<keyword evidence="3" id="KW-1185">Reference proteome</keyword>
<evidence type="ECO:0000313" key="3">
    <source>
        <dbReference type="Proteomes" id="UP000752297"/>
    </source>
</evidence>
<feature type="domain" description="IrrE N-terminal-like" evidence="1">
    <location>
        <begin position="97"/>
        <end position="223"/>
    </location>
</feature>
<organism evidence="2 3">
    <name type="scientific">Falsochrobactrum tianjinense</name>
    <dbReference type="NCBI Taxonomy" id="2706015"/>
    <lineage>
        <taxon>Bacteria</taxon>
        <taxon>Pseudomonadati</taxon>
        <taxon>Pseudomonadota</taxon>
        <taxon>Alphaproteobacteria</taxon>
        <taxon>Hyphomicrobiales</taxon>
        <taxon>Brucellaceae</taxon>
        <taxon>Falsochrobactrum</taxon>
    </lineage>
</organism>
<dbReference type="PANTHER" id="PTHR43236:SF1">
    <property type="entry name" value="BLL7220 PROTEIN"/>
    <property type="match status" value="1"/>
</dbReference>
<dbReference type="InterPro" id="IPR052345">
    <property type="entry name" value="Rad_response_metalloprotease"/>
</dbReference>
<dbReference type="Proteomes" id="UP000752297">
    <property type="component" value="Unassembled WGS sequence"/>
</dbReference>
<gene>
    <name evidence="2" type="ORF">KUG47_15215</name>
</gene>
<evidence type="ECO:0000313" key="2">
    <source>
        <dbReference type="EMBL" id="MBV2144848.1"/>
    </source>
</evidence>
<comment type="caution">
    <text evidence="2">The sequence shown here is derived from an EMBL/GenBank/DDBJ whole genome shotgun (WGS) entry which is preliminary data.</text>
</comment>
<dbReference type="AlphaFoldDB" id="A0A949PPE5"/>
<accession>A0A949PPE5</accession>
<dbReference type="PANTHER" id="PTHR43236">
    <property type="entry name" value="ANTITOXIN HIGA1"/>
    <property type="match status" value="1"/>
</dbReference>
<name>A0A949PPE5_9HYPH</name>
<proteinExistence type="predicted"/>
<reference evidence="2 3" key="1">
    <citation type="submission" date="2021-06" db="EMBL/GenBank/DDBJ databases">
        <title>Falsochrobactrum tianjin sp.nov., a new petroleum-degrading bacteria isolated from oily soils.</title>
        <authorList>
            <person name="Chen G."/>
            <person name="Chen H."/>
            <person name="Tian J."/>
            <person name="Qing J."/>
            <person name="Zhong L."/>
            <person name="Ma W."/>
            <person name="Song Y."/>
            <person name="Cui X."/>
            <person name="Yan B."/>
        </authorList>
    </citation>
    <scope>NUCLEOTIDE SEQUENCE [LARGE SCALE GENOMIC DNA]</scope>
    <source>
        <strain evidence="2 3">TDYN1</strain>
    </source>
</reference>
<protein>
    <submittedName>
        <fullName evidence="2">ImmA/IrrE family metallo-endopeptidase</fullName>
    </submittedName>
</protein>
<dbReference type="RefSeq" id="WP_217678818.1">
    <property type="nucleotide sequence ID" value="NZ_JAHRVA010000007.1"/>
</dbReference>
<sequence>MVKMVRDLMGRFAQRPYYLAEELDRECEQVVTAFLSARRDEVCFPITTDELSVLIETEGADLDSCVDLSRYGDDVEGVTAFYADREPDVMISDRLANDLRRENRLRTTLAHEFGHVRFHRHLWAEKLATGDLFAVQSENDNKAICKRDTILNARQSDWMEWQAGYISGAILMPVSAVRKLADEYCMPQGIHGAVELNSDHGQILVHSVKDEFQVSEEAARVRLQALHLLSGTTQQSTLSF</sequence>
<dbReference type="InterPro" id="IPR010359">
    <property type="entry name" value="IrrE_HExxH"/>
</dbReference>
<evidence type="ECO:0000259" key="1">
    <source>
        <dbReference type="Pfam" id="PF06114"/>
    </source>
</evidence>
<dbReference type="Pfam" id="PF06114">
    <property type="entry name" value="Peptidase_M78"/>
    <property type="match status" value="1"/>
</dbReference>